<dbReference type="EMBL" id="CAFABF010000011">
    <property type="protein sequence ID" value="CAB4823038.1"/>
    <property type="molecule type" value="Genomic_DNA"/>
</dbReference>
<dbReference type="Gene3D" id="3.90.550.10">
    <property type="entry name" value="Spore Coat Polysaccharide Biosynthesis Protein SpsA, Chain A"/>
    <property type="match status" value="1"/>
</dbReference>
<organism evidence="2">
    <name type="scientific">freshwater metagenome</name>
    <dbReference type="NCBI Taxonomy" id="449393"/>
    <lineage>
        <taxon>unclassified sequences</taxon>
        <taxon>metagenomes</taxon>
        <taxon>ecological metagenomes</taxon>
    </lineage>
</organism>
<reference evidence="2" key="1">
    <citation type="submission" date="2020-05" db="EMBL/GenBank/DDBJ databases">
        <authorList>
            <person name="Chiriac C."/>
            <person name="Salcher M."/>
            <person name="Ghai R."/>
            <person name="Kavagutti S V."/>
        </authorList>
    </citation>
    <scope>NUCLEOTIDE SEQUENCE</scope>
</reference>
<dbReference type="Pfam" id="PF00535">
    <property type="entry name" value="Glycos_transf_2"/>
    <property type="match status" value="1"/>
</dbReference>
<gene>
    <name evidence="2" type="ORF">UFOPK3167_00410</name>
</gene>
<dbReference type="CDD" id="cd00761">
    <property type="entry name" value="Glyco_tranf_GTA_type"/>
    <property type="match status" value="1"/>
</dbReference>
<name>A0A6J6ZSC1_9ZZZZ</name>
<dbReference type="InterPro" id="IPR001173">
    <property type="entry name" value="Glyco_trans_2-like"/>
</dbReference>
<evidence type="ECO:0000259" key="1">
    <source>
        <dbReference type="Pfam" id="PF00535"/>
    </source>
</evidence>
<evidence type="ECO:0000313" key="2">
    <source>
        <dbReference type="EMBL" id="CAB4823038.1"/>
    </source>
</evidence>
<dbReference type="AlphaFoldDB" id="A0A6J6ZSC1"/>
<feature type="domain" description="Glycosyltransferase 2-like" evidence="1">
    <location>
        <begin position="4"/>
        <end position="134"/>
    </location>
</feature>
<protein>
    <submittedName>
        <fullName evidence="2">Unannotated protein</fullName>
    </submittedName>
</protein>
<dbReference type="InterPro" id="IPR029044">
    <property type="entry name" value="Nucleotide-diphossugar_trans"/>
</dbReference>
<accession>A0A6J6ZSC1</accession>
<sequence>MQLTVCLVTRGREEYLDKLLSSFDELLLEENVQFLIIDNGTAVKVAERLANWNSHNKDVSKLVRLEKNDSRPSTYWKLIQDSGADWIIMPGDDDVIKPEGLREWRRALDQNPFLVAFGASADVINEGGTLTGDSIFPSIHNVDSIFDRLSTALHGPAFIWPSLFFRVRKVPAQVPSSRYAFDWWAGINLLLAGQIQTTKTATLQYRIHSNQESSLAPLQRKFFEGTIWLNEFLHSSQYKAWVLSLNDNERVTFWRSVSKLQPIYGNVNFGLPITFEVARQLVQTAKSPKTASIIMNDLALKLGIVLKKGEANNLFLSMTEDIEFDNSNIAVSIENGSCKALDSAARYFDIDSTDKSPAIRLSCTHSTKSGNSIIIDCSKLSEDFSQDNADILVHEITKHSENIGGIPRAISSGEMRMVILLRAFWLQLPRKLRSVIRSVFHLTH</sequence>
<proteinExistence type="predicted"/>
<dbReference type="SUPFAM" id="SSF53448">
    <property type="entry name" value="Nucleotide-diphospho-sugar transferases"/>
    <property type="match status" value="1"/>
</dbReference>